<evidence type="ECO:0008006" key="4">
    <source>
        <dbReference type="Google" id="ProtNLM"/>
    </source>
</evidence>
<comment type="caution">
    <text evidence="2">The sequence shown here is derived from an EMBL/GenBank/DDBJ whole genome shotgun (WGS) entry which is preliminary data.</text>
</comment>
<reference evidence="2 3" key="1">
    <citation type="submission" date="2019-08" db="EMBL/GenBank/DDBJ databases">
        <title>In-depth cultivation of the pig gut microbiome towards novel bacterial diversity and tailored functional studies.</title>
        <authorList>
            <person name="Wylensek D."/>
            <person name="Hitch T.C.A."/>
            <person name="Clavel T."/>
        </authorList>
    </citation>
    <scope>NUCLEOTIDE SEQUENCE [LARGE SCALE GENOMIC DNA]</scope>
    <source>
        <strain evidence="2 3">WCA-MUC-591-APC-4B</strain>
    </source>
</reference>
<evidence type="ECO:0000313" key="3">
    <source>
        <dbReference type="Proteomes" id="UP000469424"/>
    </source>
</evidence>
<feature type="chain" id="PRO_5026740132" description="Major membrane immunogen, membrane-anchored lipoprotein" evidence="1">
    <location>
        <begin position="23"/>
        <end position="157"/>
    </location>
</feature>
<keyword evidence="3" id="KW-1185">Reference proteome</keyword>
<protein>
    <recommendedName>
        <fullName evidence="4">Major membrane immunogen, membrane-anchored lipoprotein</fullName>
    </recommendedName>
</protein>
<feature type="signal peptide" evidence="1">
    <location>
        <begin position="1"/>
        <end position="22"/>
    </location>
</feature>
<keyword evidence="1" id="KW-0732">Signal</keyword>
<dbReference type="AlphaFoldDB" id="A0A6N7X3W9"/>
<name>A0A6N7X3W9_9FIRM</name>
<sequence length="157" mass="17326">MTKKSKLWLIAALSAIMIFTLAACGGSDKNSSGLEDGTYTAEFTTDSRMFHVNETKDDKGTLTVKDGKMTIHVTLASTHIVNLYPGTAAEAKKQDKDDLLQPTTEKVKYDDGTTEEAYAFDVPVPEIDKEFDCALIGTKGKWYDHKVKVTNPVKEDK</sequence>
<dbReference type="EMBL" id="VUNA01000003">
    <property type="protein sequence ID" value="MST70200.1"/>
    <property type="molecule type" value="Genomic_DNA"/>
</dbReference>
<dbReference type="InterPro" id="IPR037250">
    <property type="entry name" value="NEAT_dom_sf"/>
</dbReference>
<evidence type="ECO:0000256" key="1">
    <source>
        <dbReference type="SAM" id="SignalP"/>
    </source>
</evidence>
<evidence type="ECO:0000313" key="2">
    <source>
        <dbReference type="EMBL" id="MST70200.1"/>
    </source>
</evidence>
<organism evidence="2 3">
    <name type="scientific">Mogibacterium kristiansenii</name>
    <dbReference type="NCBI Taxonomy" id="2606708"/>
    <lineage>
        <taxon>Bacteria</taxon>
        <taxon>Bacillati</taxon>
        <taxon>Bacillota</taxon>
        <taxon>Clostridia</taxon>
        <taxon>Peptostreptococcales</taxon>
        <taxon>Anaerovoracaceae</taxon>
        <taxon>Mogibacterium</taxon>
    </lineage>
</organism>
<dbReference type="Gene3D" id="2.60.40.1850">
    <property type="match status" value="1"/>
</dbReference>
<dbReference type="PROSITE" id="PS51257">
    <property type="entry name" value="PROKAR_LIPOPROTEIN"/>
    <property type="match status" value="1"/>
</dbReference>
<accession>A0A6N7X3W9</accession>
<gene>
    <name evidence="2" type="ORF">FYJ65_02405</name>
</gene>
<dbReference type="Proteomes" id="UP000469424">
    <property type="component" value="Unassembled WGS sequence"/>
</dbReference>
<proteinExistence type="predicted"/>